<keyword evidence="4" id="KW-1185">Reference proteome</keyword>
<accession>A0ABY2B9Q3</accession>
<sequence length="440" mass="45444">MSRRGSGTVSELIMASLAALDRAAAEHGRAVVSDKKPIDVQFNPSSLRMQYQNNQDKGGLTTGTQVRQHPSARSATLSFDLEFDTAEETNGTEPVDVRDRTAQVRRFVEPPVGGKGPPPPPVQFKWGRLTFNGLVTQVTEELDYFALDGTPLRAKLSLTITEQNLKYAAAQAGQGARDDHTATAPGGEANRSGTGAAPGRSGAKEVTRLLPAVDLESAQQLAARAGGDPRAWRSMMNDLPGPLAIPAGTPVAIGPELAGGLPIGRAMGFASGAGDSTEDGLANVLGLVAPTAGVVRAGSFTADAAGFALSAAGGVVAATAVVLSDSTAHAVDAARAAFAVPARDLAGDSGLDPRSLTYGGSIPLRAKVDTTTAADIESGGRRSLGARARPHENPLAGSPRTAPWDQLPPETSKRLSADQAQRGRDARASTLRWKPGGECR</sequence>
<feature type="region of interest" description="Disordered" evidence="1">
    <location>
        <begin position="171"/>
        <end position="202"/>
    </location>
</feature>
<dbReference type="Pfam" id="PF19266">
    <property type="entry name" value="CIS_tube"/>
    <property type="match status" value="1"/>
</dbReference>
<feature type="region of interest" description="Disordered" evidence="1">
    <location>
        <begin position="373"/>
        <end position="440"/>
    </location>
</feature>
<protein>
    <recommendedName>
        <fullName evidence="2">Contractile injection system tube protein N-terminal domain-containing protein</fullName>
    </recommendedName>
</protein>
<reference evidence="3 4" key="1">
    <citation type="journal article" date="2015" name="Stand. Genomic Sci.">
        <title>Genomic Encyclopedia of Bacterial and Archaeal Type Strains, Phase III: the genomes of soil and plant-associated and newly described type strains.</title>
        <authorList>
            <person name="Whitman W.B."/>
            <person name="Woyke T."/>
            <person name="Klenk H.P."/>
            <person name="Zhou Y."/>
            <person name="Lilburn T.G."/>
            <person name="Beck B.J."/>
            <person name="De Vos P."/>
            <person name="Vandamme P."/>
            <person name="Eisen J.A."/>
            <person name="Garrity G."/>
            <person name="Hugenholtz P."/>
            <person name="Kyrpides N.C."/>
        </authorList>
    </citation>
    <scope>NUCLEOTIDE SEQUENCE [LARGE SCALE GENOMIC DNA]</scope>
    <source>
        <strain evidence="3 4">VKM Ac-2538</strain>
    </source>
</reference>
<name>A0ABY2B9Q3_9ACTN</name>
<evidence type="ECO:0000259" key="2">
    <source>
        <dbReference type="Pfam" id="PF19266"/>
    </source>
</evidence>
<proteinExistence type="predicted"/>
<feature type="compositionally biased region" description="Basic and acidic residues" evidence="1">
    <location>
        <begin position="411"/>
        <end position="427"/>
    </location>
</feature>
<evidence type="ECO:0000256" key="1">
    <source>
        <dbReference type="SAM" id="MobiDB-lite"/>
    </source>
</evidence>
<organism evidence="3 4">
    <name type="scientific">Kribbella orskensis</name>
    <dbReference type="NCBI Taxonomy" id="2512216"/>
    <lineage>
        <taxon>Bacteria</taxon>
        <taxon>Bacillati</taxon>
        <taxon>Actinomycetota</taxon>
        <taxon>Actinomycetes</taxon>
        <taxon>Propionibacteriales</taxon>
        <taxon>Kribbellaceae</taxon>
        <taxon>Kribbella</taxon>
    </lineage>
</organism>
<gene>
    <name evidence="3" type="ORF">EV644_12432</name>
</gene>
<dbReference type="Proteomes" id="UP000295818">
    <property type="component" value="Unassembled WGS sequence"/>
</dbReference>
<dbReference type="EMBL" id="SLWM01000024">
    <property type="protein sequence ID" value="TCO12908.1"/>
    <property type="molecule type" value="Genomic_DNA"/>
</dbReference>
<evidence type="ECO:0000313" key="4">
    <source>
        <dbReference type="Proteomes" id="UP000295818"/>
    </source>
</evidence>
<feature type="domain" description="Contractile injection system tube protein N-terminal" evidence="2">
    <location>
        <begin position="34"/>
        <end position="164"/>
    </location>
</feature>
<evidence type="ECO:0000313" key="3">
    <source>
        <dbReference type="EMBL" id="TCO12908.1"/>
    </source>
</evidence>
<feature type="region of interest" description="Disordered" evidence="1">
    <location>
        <begin position="51"/>
        <end position="72"/>
    </location>
</feature>
<dbReference type="InterPro" id="IPR045361">
    <property type="entry name" value="CIS_tube_prot_N"/>
</dbReference>
<comment type="caution">
    <text evidence="3">The sequence shown here is derived from an EMBL/GenBank/DDBJ whole genome shotgun (WGS) entry which is preliminary data.</text>
</comment>